<name>A0A058ZBA9_FONAL</name>
<dbReference type="InterPro" id="IPR018203">
    <property type="entry name" value="GDP_dissociation_inhibitor"/>
</dbReference>
<keyword evidence="4" id="KW-1185">Reference proteome</keyword>
<dbReference type="OrthoDB" id="9446342at2759"/>
<accession>A0A058ZBA9</accession>
<dbReference type="GeneID" id="20525858"/>
<dbReference type="Gene3D" id="3.50.50.60">
    <property type="entry name" value="FAD/NAD(P)-binding domain"/>
    <property type="match status" value="1"/>
</dbReference>
<protein>
    <recommendedName>
        <fullName evidence="5">Rab proteins geranylgeranyltransferase component A</fullName>
    </recommendedName>
</protein>
<dbReference type="GO" id="GO:0005634">
    <property type="term" value="C:nucleus"/>
    <property type="evidence" value="ECO:0007669"/>
    <property type="project" value="TreeGrafter"/>
</dbReference>
<dbReference type="GO" id="GO:0005968">
    <property type="term" value="C:Rab-protein geranylgeranyltransferase complex"/>
    <property type="evidence" value="ECO:0007669"/>
    <property type="project" value="TreeGrafter"/>
</dbReference>
<dbReference type="PROSITE" id="PS51257">
    <property type="entry name" value="PROKAR_LIPOPROTEIN"/>
    <property type="match status" value="1"/>
</dbReference>
<proteinExistence type="inferred from homology"/>
<dbReference type="PRINTS" id="PR00891">
    <property type="entry name" value="RABGDIREP"/>
</dbReference>
<dbReference type="Gene3D" id="3.30.519.10">
    <property type="entry name" value="Guanine Nucleotide Dissociation Inhibitor, domain 2"/>
    <property type="match status" value="1"/>
</dbReference>
<dbReference type="STRING" id="691883.A0A058ZBA9"/>
<dbReference type="Pfam" id="PF00996">
    <property type="entry name" value="GDI"/>
    <property type="match status" value="1"/>
</dbReference>
<dbReference type="GO" id="GO:0005092">
    <property type="term" value="F:GDP-dissociation inhibitor activity"/>
    <property type="evidence" value="ECO:0007669"/>
    <property type="project" value="InterPro"/>
</dbReference>
<dbReference type="InterPro" id="IPR036188">
    <property type="entry name" value="FAD/NAD-bd_sf"/>
</dbReference>
<dbReference type="GO" id="GO:0016192">
    <property type="term" value="P:vesicle-mediated transport"/>
    <property type="evidence" value="ECO:0007669"/>
    <property type="project" value="TreeGrafter"/>
</dbReference>
<evidence type="ECO:0000313" key="3">
    <source>
        <dbReference type="EMBL" id="KCV71710.1"/>
    </source>
</evidence>
<dbReference type="AlphaFoldDB" id="A0A058ZBA9"/>
<reference evidence="3" key="1">
    <citation type="submission" date="2013-04" db="EMBL/GenBank/DDBJ databases">
        <title>The Genome Sequence of Fonticula alba ATCC 38817.</title>
        <authorList>
            <consortium name="The Broad Institute Genomics Platform"/>
            <person name="Russ C."/>
            <person name="Cuomo C."/>
            <person name="Burger G."/>
            <person name="Gray M.W."/>
            <person name="Holland P.W.H."/>
            <person name="King N."/>
            <person name="Lang F.B.F."/>
            <person name="Roger A.J."/>
            <person name="Ruiz-Trillo I."/>
            <person name="Brown M."/>
            <person name="Walker B."/>
            <person name="Young S."/>
            <person name="Zeng Q."/>
            <person name="Gargeya S."/>
            <person name="Fitzgerald M."/>
            <person name="Haas B."/>
            <person name="Abouelleil A."/>
            <person name="Allen A.W."/>
            <person name="Alvarado L."/>
            <person name="Arachchi H.M."/>
            <person name="Berlin A.M."/>
            <person name="Chapman S.B."/>
            <person name="Gainer-Dewar J."/>
            <person name="Goldberg J."/>
            <person name="Griggs A."/>
            <person name="Gujja S."/>
            <person name="Hansen M."/>
            <person name="Howarth C."/>
            <person name="Imamovic A."/>
            <person name="Ireland A."/>
            <person name="Larimer J."/>
            <person name="McCowan C."/>
            <person name="Murphy C."/>
            <person name="Pearson M."/>
            <person name="Poon T.W."/>
            <person name="Priest M."/>
            <person name="Roberts A."/>
            <person name="Saif S."/>
            <person name="Shea T."/>
            <person name="Sisk P."/>
            <person name="Sykes S."/>
            <person name="Wortman J."/>
            <person name="Nusbaum C."/>
            <person name="Birren B."/>
        </authorList>
    </citation>
    <scope>NUCLEOTIDE SEQUENCE [LARGE SCALE GENOMIC DNA]</scope>
    <source>
        <strain evidence="3">ATCC 38817</strain>
    </source>
</reference>
<dbReference type="GO" id="GO:0007264">
    <property type="term" value="P:small GTPase-mediated signal transduction"/>
    <property type="evidence" value="ECO:0007669"/>
    <property type="project" value="InterPro"/>
</dbReference>
<dbReference type="RefSeq" id="XP_009493288.1">
    <property type="nucleotide sequence ID" value="XM_009495013.1"/>
</dbReference>
<feature type="compositionally biased region" description="Acidic residues" evidence="2">
    <location>
        <begin position="599"/>
        <end position="610"/>
    </location>
</feature>
<evidence type="ECO:0000256" key="2">
    <source>
        <dbReference type="SAM" id="MobiDB-lite"/>
    </source>
</evidence>
<evidence type="ECO:0000313" key="4">
    <source>
        <dbReference type="Proteomes" id="UP000030693"/>
    </source>
</evidence>
<dbReference type="GO" id="GO:0005829">
    <property type="term" value="C:cytosol"/>
    <property type="evidence" value="ECO:0007669"/>
    <property type="project" value="TreeGrafter"/>
</dbReference>
<organism evidence="3">
    <name type="scientific">Fonticula alba</name>
    <name type="common">Slime mold</name>
    <dbReference type="NCBI Taxonomy" id="691883"/>
    <lineage>
        <taxon>Eukaryota</taxon>
        <taxon>Rotosphaerida</taxon>
        <taxon>Fonticulaceae</taxon>
        <taxon>Fonticula</taxon>
    </lineage>
</organism>
<dbReference type="Gene3D" id="1.10.405.10">
    <property type="entry name" value="Guanine Nucleotide Dissociation Inhibitor, domain 1"/>
    <property type="match status" value="1"/>
</dbReference>
<dbReference type="Proteomes" id="UP000030693">
    <property type="component" value="Unassembled WGS sequence"/>
</dbReference>
<dbReference type="eggNOG" id="KOG1439">
    <property type="taxonomic scope" value="Eukaryota"/>
</dbReference>
<evidence type="ECO:0000256" key="1">
    <source>
        <dbReference type="ARBA" id="ARBA00005593"/>
    </source>
</evidence>
<evidence type="ECO:0008006" key="5">
    <source>
        <dbReference type="Google" id="ProtNLM"/>
    </source>
</evidence>
<dbReference type="PANTHER" id="PTHR11787:SF4">
    <property type="entry name" value="CHM, RAB ESCORT PROTEIN 1"/>
    <property type="match status" value="1"/>
</dbReference>
<gene>
    <name evidence="3" type="ORF">H696_01133</name>
</gene>
<dbReference type="PANTHER" id="PTHR11787">
    <property type="entry name" value="RAB GDP-DISSOCIATION INHIBITOR"/>
    <property type="match status" value="1"/>
</dbReference>
<comment type="similarity">
    <text evidence="1">Belongs to the Rab GDI family.</text>
</comment>
<dbReference type="SUPFAM" id="SSF51905">
    <property type="entry name" value="FAD/NAD(P)-binding domain"/>
    <property type="match status" value="1"/>
</dbReference>
<feature type="region of interest" description="Disordered" evidence="2">
    <location>
        <begin position="578"/>
        <end position="610"/>
    </location>
</feature>
<sequence>MSSDNGRPFDILDETTFDLIVVGTSLASCMLSGAASLLGKKVLHLDYAERYGGEHSTLTLGEVEEFAGASSTSPSLAFSRVSMRPAQVPQEIAARKYGYHLDVHPVLLFARSPTTRALAQSGVSRYLDFRIVPEEWVHVEGSGFERVPSKKENVFASKSLSLIEKRILMRVLTAAVDFDPLAVGLTPPPSDPTQRVDGASPLQAPVGEGNPPFSEYLTQQKATRPLIRHSLLEAATLTTSVDAISTHAALSRIQARLHSRGRFSQSGIVGSDVATLIAPIGGAADFPQAFSRLAAINGATFMLDTLPTALEVDPTGEQPVRLTLPSGQVVTAPLLSLEAVDLLPAPQEATCAPGRFRALCANALRPVATQQSHMHRAMIVADQPFSALFAPAVGSSEADDTAAISYEAPMDEGHMVRLVTIPAGDRPIAVLQTGQATLSSPADKYVYYISRQAPEDETISPEADLQDALSCIFHFEDLATSPAPAGRVAPLMAIFYRHSSATHDIQADGSPFVPGLAGQVALVDNSAGATHFCSEGSLVSANRAFYALFPDAPEGSFLRPELENVDIETLSAVRAEVMEQEAQDSRDAAAAAAAASTPDEQEGNPEQGQE</sequence>
<dbReference type="EMBL" id="KB932202">
    <property type="protein sequence ID" value="KCV71710.1"/>
    <property type="molecule type" value="Genomic_DNA"/>
</dbReference>